<keyword evidence="2" id="KW-1185">Reference proteome</keyword>
<sequence>MEHIERRLVSMRSEYDKLYLENKKEYLNLATSNTNNAYISYYINDTLRNMHTLQDLELRLSESLETNFPKLYEMFEASKNYTSQEYLDSVIGRLEYRLSDIRTMLKNEKHNQLIGLLVQYLVEAAVSRFINSFSKAYTQVLDAEGNFQGSVIQNLFNEDADVTSKPKTKGKFKLSSKLLKPLKGISKSLKNFKKTVKSMTLKKFGQQIKKLGSKAWQQTKTIGKTFKKMITGPIQELKQKFKSISTTVKNIVNPLRRKSLKKNLRVKFAAFKTKLSNFKSTLTDLTKLKTSLGSYIKKYKLKPSEKVMGVIGAIADIVSQVTSAVQWRKTAEKVKNARINYEKHHTKFLKELNKVKKEKVALLKSWTGVISVFKSSTLVFRTLMNNAGNYTKFNTVLGISKLPIDTDNPIFSIQFQSLNRINTQSAQERVIGFLKDIDNDIIRVVDEMRARKVMYKTVITMMDKGNTVDYMFKSITDIFKFMSSDTVKNFGKKLTKKDLMCTVSLLRSDLMTYDFFPLDIFRPSCDLSIKVYRQNELLASKRRNENIMKVIVIRKLKSNKSPVTLTDLTESVKDAYFAEDNPEISTYGEKLTDKDVICTIATEFPSKQEYDFISLAPFRPDCGKVDDNYFQKQKTGAGILRGMSLQIKSTLNTCKNYKFCPCPSLIANMFHLSSEQVISLIKIQAPEMEKYCGTTGCSCVQLK</sequence>
<evidence type="ECO:0000313" key="2">
    <source>
        <dbReference type="Proteomes" id="UP000596742"/>
    </source>
</evidence>
<evidence type="ECO:0000313" key="1">
    <source>
        <dbReference type="EMBL" id="VDI70366.1"/>
    </source>
</evidence>
<gene>
    <name evidence="1" type="ORF">MGAL_10B020405</name>
</gene>
<dbReference type="InterPro" id="IPR027267">
    <property type="entry name" value="AH/BAR_dom_sf"/>
</dbReference>
<comment type="caution">
    <text evidence="1">The sequence shown here is derived from an EMBL/GenBank/DDBJ whole genome shotgun (WGS) entry which is preliminary data.</text>
</comment>
<organism evidence="1 2">
    <name type="scientific">Mytilus galloprovincialis</name>
    <name type="common">Mediterranean mussel</name>
    <dbReference type="NCBI Taxonomy" id="29158"/>
    <lineage>
        <taxon>Eukaryota</taxon>
        <taxon>Metazoa</taxon>
        <taxon>Spiralia</taxon>
        <taxon>Lophotrochozoa</taxon>
        <taxon>Mollusca</taxon>
        <taxon>Bivalvia</taxon>
        <taxon>Autobranchia</taxon>
        <taxon>Pteriomorphia</taxon>
        <taxon>Mytilida</taxon>
        <taxon>Mytiloidea</taxon>
        <taxon>Mytilidae</taxon>
        <taxon>Mytilinae</taxon>
        <taxon>Mytilus</taxon>
    </lineage>
</organism>
<dbReference type="AlphaFoldDB" id="A0A8B6GYB9"/>
<protein>
    <submittedName>
        <fullName evidence="1">Uncharacterized protein</fullName>
    </submittedName>
</protein>
<dbReference type="OrthoDB" id="10486831at2759"/>
<dbReference type="Proteomes" id="UP000596742">
    <property type="component" value="Unassembled WGS sequence"/>
</dbReference>
<name>A0A8B6GYB9_MYTGA</name>
<proteinExistence type="predicted"/>
<reference evidence="1" key="1">
    <citation type="submission" date="2018-11" db="EMBL/GenBank/DDBJ databases">
        <authorList>
            <person name="Alioto T."/>
            <person name="Alioto T."/>
        </authorList>
    </citation>
    <scope>NUCLEOTIDE SEQUENCE</scope>
</reference>
<dbReference type="EMBL" id="UYJE01009140">
    <property type="protein sequence ID" value="VDI70366.1"/>
    <property type="molecule type" value="Genomic_DNA"/>
</dbReference>
<accession>A0A8B6GYB9</accession>
<dbReference type="Gene3D" id="1.20.1270.60">
    <property type="entry name" value="Arfaptin homology (AH) domain/BAR domain"/>
    <property type="match status" value="1"/>
</dbReference>